<dbReference type="Pfam" id="PF00152">
    <property type="entry name" value="tRNA-synt_2"/>
    <property type="match status" value="1"/>
</dbReference>
<evidence type="ECO:0000256" key="1">
    <source>
        <dbReference type="ARBA" id="ARBA00022490"/>
    </source>
</evidence>
<evidence type="ECO:0000256" key="4">
    <source>
        <dbReference type="ARBA" id="ARBA00022840"/>
    </source>
</evidence>
<evidence type="ECO:0000313" key="6">
    <source>
        <dbReference type="EMBL" id="GKT27836.1"/>
    </source>
</evidence>
<keyword evidence="3" id="KW-0547">Nucleotide-binding</keyword>
<dbReference type="PANTHER" id="PTHR43450">
    <property type="entry name" value="ASPARTYL-TRNA SYNTHETASE"/>
    <property type="match status" value="1"/>
</dbReference>
<keyword evidence="2" id="KW-0436">Ligase</keyword>
<evidence type="ECO:0000256" key="2">
    <source>
        <dbReference type="ARBA" id="ARBA00022598"/>
    </source>
</evidence>
<name>A0ABQ5K5I3_9EUKA</name>
<keyword evidence="1" id="KW-0963">Cytoplasm</keyword>
<sequence length="138" mass="15626">MAHLEKTCAKEFEILKVDLPKIDKIPRMPLEEARDLLLEEFGHPSPKGNIDAEGEKLLAKYIKDEYDSEFVFLTKYPAAKPAGIDPKAVDFYIESFKYGMPPHGGFAIGLERITMMILGLDNIRHATILPRDLNRVTP</sequence>
<dbReference type="InterPro" id="IPR004523">
    <property type="entry name" value="Asp-tRNA_synthase_2"/>
</dbReference>
<protein>
    <submittedName>
        <fullName evidence="6">Aspartate-tRNA synthetase, type 2 like protein</fullName>
    </submittedName>
</protein>
<dbReference type="PANTHER" id="PTHR43450:SF1">
    <property type="entry name" value="ASPARTATE--TRNA LIGASE, CYTOPLASMIC"/>
    <property type="match status" value="1"/>
</dbReference>
<reference evidence="6" key="1">
    <citation type="submission" date="2022-03" db="EMBL/GenBank/DDBJ databases">
        <title>Draft genome sequence of Aduncisulcus paluster, a free-living microaerophilic Fornicata.</title>
        <authorList>
            <person name="Yuyama I."/>
            <person name="Kume K."/>
            <person name="Tamura T."/>
            <person name="Inagaki Y."/>
            <person name="Hashimoto T."/>
        </authorList>
    </citation>
    <scope>NUCLEOTIDE SEQUENCE</scope>
    <source>
        <strain evidence="6">NY0171</strain>
    </source>
</reference>
<dbReference type="SUPFAM" id="SSF55681">
    <property type="entry name" value="Class II aaRS and biotin synthetases"/>
    <property type="match status" value="1"/>
</dbReference>
<evidence type="ECO:0000256" key="3">
    <source>
        <dbReference type="ARBA" id="ARBA00022741"/>
    </source>
</evidence>
<dbReference type="EMBL" id="BQXS01007472">
    <property type="protein sequence ID" value="GKT27836.1"/>
    <property type="molecule type" value="Genomic_DNA"/>
</dbReference>
<accession>A0ABQ5K5I3</accession>
<dbReference type="Proteomes" id="UP001057375">
    <property type="component" value="Unassembled WGS sequence"/>
</dbReference>
<dbReference type="InterPro" id="IPR004364">
    <property type="entry name" value="Aa-tRNA-synt_II"/>
</dbReference>
<dbReference type="Gene3D" id="3.30.930.10">
    <property type="entry name" value="Bira Bifunctional Protein, Domain 2"/>
    <property type="match status" value="2"/>
</dbReference>
<keyword evidence="7" id="KW-1185">Reference proteome</keyword>
<organism evidence="6 7">
    <name type="scientific">Aduncisulcus paluster</name>
    <dbReference type="NCBI Taxonomy" id="2918883"/>
    <lineage>
        <taxon>Eukaryota</taxon>
        <taxon>Metamonada</taxon>
        <taxon>Carpediemonas-like organisms</taxon>
        <taxon>Aduncisulcus</taxon>
    </lineage>
</organism>
<dbReference type="InterPro" id="IPR045864">
    <property type="entry name" value="aa-tRNA-synth_II/BPL/LPL"/>
</dbReference>
<feature type="domain" description="Aminoacyl-tRNA synthetase class II (D/K/N)" evidence="5">
    <location>
        <begin position="86"/>
        <end position="132"/>
    </location>
</feature>
<comment type="caution">
    <text evidence="6">The sequence shown here is derived from an EMBL/GenBank/DDBJ whole genome shotgun (WGS) entry which is preliminary data.</text>
</comment>
<proteinExistence type="predicted"/>
<evidence type="ECO:0000259" key="5">
    <source>
        <dbReference type="Pfam" id="PF00152"/>
    </source>
</evidence>
<keyword evidence="4" id="KW-0067">ATP-binding</keyword>
<evidence type="ECO:0000313" key="7">
    <source>
        <dbReference type="Proteomes" id="UP001057375"/>
    </source>
</evidence>
<gene>
    <name evidence="6" type="ORF">ADUPG1_004797</name>
</gene>